<dbReference type="Proteomes" id="UP000608420">
    <property type="component" value="Unassembled WGS sequence"/>
</dbReference>
<gene>
    <name evidence="2" type="ORF">GCM10010913_14310</name>
</gene>
<comment type="caution">
    <text evidence="2">The sequence shown here is derived from an EMBL/GenBank/DDBJ whole genome shotgun (WGS) entry which is preliminary data.</text>
</comment>
<keyword evidence="1" id="KW-0472">Membrane</keyword>
<evidence type="ECO:0000313" key="3">
    <source>
        <dbReference type="Proteomes" id="UP000608420"/>
    </source>
</evidence>
<keyword evidence="1" id="KW-0812">Transmembrane</keyword>
<dbReference type="EMBL" id="BMIW01000007">
    <property type="protein sequence ID" value="GGF93896.1"/>
    <property type="molecule type" value="Genomic_DNA"/>
</dbReference>
<protein>
    <recommendedName>
        <fullName evidence="4">Transmembrane protein</fullName>
    </recommendedName>
</protein>
<evidence type="ECO:0008006" key="4">
    <source>
        <dbReference type="Google" id="ProtNLM"/>
    </source>
</evidence>
<reference evidence="3" key="1">
    <citation type="journal article" date="2019" name="Int. J. Syst. Evol. Microbiol.">
        <title>The Global Catalogue of Microorganisms (GCM) 10K type strain sequencing project: providing services to taxonomists for standard genome sequencing and annotation.</title>
        <authorList>
            <consortium name="The Broad Institute Genomics Platform"/>
            <consortium name="The Broad Institute Genome Sequencing Center for Infectious Disease"/>
            <person name="Wu L."/>
            <person name="Ma J."/>
        </authorList>
    </citation>
    <scope>NUCLEOTIDE SEQUENCE [LARGE SCALE GENOMIC DNA]</scope>
    <source>
        <strain evidence="3">CGMCC 1.15420</strain>
    </source>
</reference>
<sequence length="64" mass="7280">MHLVHLKLHVTVERGKLEFLSVHFTTKLLVMRDVTHLAALFAVSFLLVSFLLVSFLLVPFSICT</sequence>
<keyword evidence="3" id="KW-1185">Reference proteome</keyword>
<evidence type="ECO:0000313" key="2">
    <source>
        <dbReference type="EMBL" id="GGF93896.1"/>
    </source>
</evidence>
<accession>A0ABQ1VT18</accession>
<keyword evidence="1" id="KW-1133">Transmembrane helix</keyword>
<name>A0ABQ1VT18_9BACL</name>
<organism evidence="2 3">
    <name type="scientific">Paenibacillus aceti</name>
    <dbReference type="NCBI Taxonomy" id="1820010"/>
    <lineage>
        <taxon>Bacteria</taxon>
        <taxon>Bacillati</taxon>
        <taxon>Bacillota</taxon>
        <taxon>Bacilli</taxon>
        <taxon>Bacillales</taxon>
        <taxon>Paenibacillaceae</taxon>
        <taxon>Paenibacillus</taxon>
    </lineage>
</organism>
<evidence type="ECO:0000256" key="1">
    <source>
        <dbReference type="SAM" id="Phobius"/>
    </source>
</evidence>
<proteinExistence type="predicted"/>
<feature type="transmembrane region" description="Helical" evidence="1">
    <location>
        <begin position="37"/>
        <end position="62"/>
    </location>
</feature>